<keyword evidence="8" id="KW-1185">Reference proteome</keyword>
<comment type="caution">
    <text evidence="7">The sequence shown here is derived from an EMBL/GenBank/DDBJ whole genome shotgun (WGS) entry which is preliminary data.</text>
</comment>
<comment type="similarity">
    <text evidence="1">Belongs to the sigma-70 factor family. ECF subfamily.</text>
</comment>
<dbReference type="InterPro" id="IPR007627">
    <property type="entry name" value="RNA_pol_sigma70_r2"/>
</dbReference>
<dbReference type="EMBL" id="BAAAMR010000001">
    <property type="protein sequence ID" value="GAA2118097.1"/>
    <property type="molecule type" value="Genomic_DNA"/>
</dbReference>
<protein>
    <submittedName>
        <fullName evidence="7">RNA polymerase sigma-70 factor</fullName>
    </submittedName>
</protein>
<dbReference type="InterPro" id="IPR036388">
    <property type="entry name" value="WH-like_DNA-bd_sf"/>
</dbReference>
<evidence type="ECO:0000256" key="4">
    <source>
        <dbReference type="ARBA" id="ARBA00023163"/>
    </source>
</evidence>
<dbReference type="Pfam" id="PF08281">
    <property type="entry name" value="Sigma70_r4_2"/>
    <property type="match status" value="1"/>
</dbReference>
<evidence type="ECO:0000313" key="7">
    <source>
        <dbReference type="EMBL" id="GAA2118097.1"/>
    </source>
</evidence>
<organism evidence="7 8">
    <name type="scientific">Actinomadura napierensis</name>
    <dbReference type="NCBI Taxonomy" id="267854"/>
    <lineage>
        <taxon>Bacteria</taxon>
        <taxon>Bacillati</taxon>
        <taxon>Actinomycetota</taxon>
        <taxon>Actinomycetes</taxon>
        <taxon>Streptosporangiales</taxon>
        <taxon>Thermomonosporaceae</taxon>
        <taxon>Actinomadura</taxon>
    </lineage>
</organism>
<name>A0ABN2XX70_9ACTN</name>
<dbReference type="SUPFAM" id="SSF88659">
    <property type="entry name" value="Sigma3 and sigma4 domains of RNA polymerase sigma factors"/>
    <property type="match status" value="1"/>
</dbReference>
<evidence type="ECO:0000313" key="8">
    <source>
        <dbReference type="Proteomes" id="UP001501020"/>
    </source>
</evidence>
<feature type="domain" description="RNA polymerase sigma factor 70 region 4 type 2" evidence="6">
    <location>
        <begin position="115"/>
        <end position="166"/>
    </location>
</feature>
<dbReference type="SUPFAM" id="SSF88946">
    <property type="entry name" value="Sigma2 domain of RNA polymerase sigma factors"/>
    <property type="match status" value="1"/>
</dbReference>
<dbReference type="PANTHER" id="PTHR30173:SF36">
    <property type="entry name" value="ECF RNA POLYMERASE SIGMA FACTOR SIGJ"/>
    <property type="match status" value="1"/>
</dbReference>
<evidence type="ECO:0000259" key="6">
    <source>
        <dbReference type="Pfam" id="PF08281"/>
    </source>
</evidence>
<keyword evidence="4" id="KW-0804">Transcription</keyword>
<keyword evidence="2" id="KW-0805">Transcription regulation</keyword>
<evidence type="ECO:0000256" key="3">
    <source>
        <dbReference type="ARBA" id="ARBA00023082"/>
    </source>
</evidence>
<dbReference type="Pfam" id="PF04542">
    <property type="entry name" value="Sigma70_r2"/>
    <property type="match status" value="1"/>
</dbReference>
<gene>
    <name evidence="7" type="ORF">GCM10009727_00850</name>
</gene>
<evidence type="ECO:0000256" key="2">
    <source>
        <dbReference type="ARBA" id="ARBA00023015"/>
    </source>
</evidence>
<dbReference type="NCBIfam" id="TIGR02937">
    <property type="entry name" value="sigma70-ECF"/>
    <property type="match status" value="1"/>
</dbReference>
<dbReference type="InterPro" id="IPR013325">
    <property type="entry name" value="RNA_pol_sigma_r2"/>
</dbReference>
<evidence type="ECO:0000259" key="5">
    <source>
        <dbReference type="Pfam" id="PF04542"/>
    </source>
</evidence>
<dbReference type="Gene3D" id="1.10.1740.10">
    <property type="match status" value="1"/>
</dbReference>
<dbReference type="InterPro" id="IPR052704">
    <property type="entry name" value="ECF_Sigma-70_Domain"/>
</dbReference>
<keyword evidence="3" id="KW-0731">Sigma factor</keyword>
<dbReference type="Proteomes" id="UP001501020">
    <property type="component" value="Unassembled WGS sequence"/>
</dbReference>
<dbReference type="InterPro" id="IPR014284">
    <property type="entry name" value="RNA_pol_sigma-70_dom"/>
</dbReference>
<feature type="domain" description="RNA polymerase sigma-70 region 2" evidence="5">
    <location>
        <begin position="25"/>
        <end position="84"/>
    </location>
</feature>
<sequence>MSIQLDERGQENSLDHAAATFVGVRPRLFGIAYRMLASAAEAEDIVQETWLRWQCTERSVIADPAAFLALIATRLSINAARSARVRRETGFGSWRPIDAGADPAVGFEQGEALERALLLVLERLTPAQRAAYILREAFDYPYERIAEIIRLSPANVRQLVSRARRYLNAPRRASIGAGEHRRLLSTFLDAAHRGNVTALEALFAADVIGPSGNSRVLRKHPLLEPKPCGIAGSASVLPRAQRSVVAPLKRSSDRT</sequence>
<proteinExistence type="inferred from homology"/>
<dbReference type="InterPro" id="IPR013249">
    <property type="entry name" value="RNA_pol_sigma70_r4_t2"/>
</dbReference>
<dbReference type="PANTHER" id="PTHR30173">
    <property type="entry name" value="SIGMA 19 FACTOR"/>
    <property type="match status" value="1"/>
</dbReference>
<accession>A0ABN2XX70</accession>
<dbReference type="RefSeq" id="WP_344260044.1">
    <property type="nucleotide sequence ID" value="NZ_BAAAMR010000001.1"/>
</dbReference>
<dbReference type="Gene3D" id="1.10.10.10">
    <property type="entry name" value="Winged helix-like DNA-binding domain superfamily/Winged helix DNA-binding domain"/>
    <property type="match status" value="1"/>
</dbReference>
<evidence type="ECO:0000256" key="1">
    <source>
        <dbReference type="ARBA" id="ARBA00010641"/>
    </source>
</evidence>
<dbReference type="InterPro" id="IPR013324">
    <property type="entry name" value="RNA_pol_sigma_r3/r4-like"/>
</dbReference>
<reference evidence="7 8" key="1">
    <citation type="journal article" date="2019" name="Int. J. Syst. Evol. Microbiol.">
        <title>The Global Catalogue of Microorganisms (GCM) 10K type strain sequencing project: providing services to taxonomists for standard genome sequencing and annotation.</title>
        <authorList>
            <consortium name="The Broad Institute Genomics Platform"/>
            <consortium name="The Broad Institute Genome Sequencing Center for Infectious Disease"/>
            <person name="Wu L."/>
            <person name="Ma J."/>
        </authorList>
    </citation>
    <scope>NUCLEOTIDE SEQUENCE [LARGE SCALE GENOMIC DNA]</scope>
    <source>
        <strain evidence="7 8">JCM 13850</strain>
    </source>
</reference>